<comment type="similarity">
    <text evidence="1">Belongs to the proline racemase family.</text>
</comment>
<proteinExistence type="inferred from homology"/>
<accession>A0ABY6D8Z1</accession>
<dbReference type="SUPFAM" id="SSF54506">
    <property type="entry name" value="Diaminopimelate epimerase-like"/>
    <property type="match status" value="1"/>
</dbReference>
<organism evidence="2 3">
    <name type="scientific">Roseovarius pelagicus</name>
    <dbReference type="NCBI Taxonomy" id="2980108"/>
    <lineage>
        <taxon>Bacteria</taxon>
        <taxon>Pseudomonadati</taxon>
        <taxon>Pseudomonadota</taxon>
        <taxon>Alphaproteobacteria</taxon>
        <taxon>Rhodobacterales</taxon>
        <taxon>Roseobacteraceae</taxon>
        <taxon>Roseovarius</taxon>
    </lineage>
</organism>
<dbReference type="InterPro" id="IPR008794">
    <property type="entry name" value="Pro_racemase_fam"/>
</dbReference>
<dbReference type="EMBL" id="CP106738">
    <property type="protein sequence ID" value="UXX82570.1"/>
    <property type="molecule type" value="Genomic_DNA"/>
</dbReference>
<protein>
    <submittedName>
        <fullName evidence="2">Proline racemase family protein</fullName>
    </submittedName>
</protein>
<dbReference type="SFLD" id="SFLDS00028">
    <property type="entry name" value="Proline_Racemase"/>
    <property type="match status" value="1"/>
</dbReference>
<keyword evidence="3" id="KW-1185">Reference proteome</keyword>
<name>A0ABY6D8Z1_9RHOB</name>
<dbReference type="RefSeq" id="WP_263047450.1">
    <property type="nucleotide sequence ID" value="NZ_CP106738.1"/>
</dbReference>
<dbReference type="PANTHER" id="PTHR33442:SF5">
    <property type="entry name" value="BIFUNCTIONAL TRANS-3-HYDROXY-L-PROLINE DEHYDRATASE_2-EPIMERASE"/>
    <property type="match status" value="1"/>
</dbReference>
<sequence length="339" mass="37195">MMTPNRFVDVIYTHTDGEPTCIIPGGIPYPQGLDIVGKRDFIRKNYDFVRTGLLREPRGHHDMVGVFVTPPSNADYDAGMLWCDGDDFMEMCGHGTIALSMAMVSHGLVHHDGSNVATIRFETPAGPVTSEVGYENNQVAWTRFQNVPAFVLHADVPVELPGVGEVLCDICFGGNFFAVLKWPYSQTPIGPDNGKMLSEMGVLVKDQINAKMDIQHPTETHIRGLNFTTFWQEPDHADSLYRNVHVFSDGKLDRSPGGTGTSMMMAYFERRGEMAIGDTIFSEGLLGMGRFEGKLLSETKVGDVRAVVPTVKGTAKVTGYAKWLIDDSDPVGRGFVVSG</sequence>
<evidence type="ECO:0000256" key="1">
    <source>
        <dbReference type="ARBA" id="ARBA00007529"/>
    </source>
</evidence>
<dbReference type="Pfam" id="PF05544">
    <property type="entry name" value="Pro_racemase"/>
    <property type="match status" value="1"/>
</dbReference>
<evidence type="ECO:0000313" key="3">
    <source>
        <dbReference type="Proteomes" id="UP001064087"/>
    </source>
</evidence>
<reference evidence="2" key="1">
    <citation type="submission" date="2022-10" db="EMBL/GenBank/DDBJ databases">
        <title>Roseovarius pelagicus sp. nov., isolated from Arctic seawater.</title>
        <authorList>
            <person name="Hong Y.W."/>
            <person name="Hwang C.Y."/>
        </authorList>
    </citation>
    <scope>NUCLEOTIDE SEQUENCE</scope>
    <source>
        <strain evidence="2">HL-MP18</strain>
    </source>
</reference>
<dbReference type="PIRSF" id="PIRSF029792">
    <property type="entry name" value="Pro_racemase"/>
    <property type="match status" value="1"/>
</dbReference>
<evidence type="ECO:0000313" key="2">
    <source>
        <dbReference type="EMBL" id="UXX82570.1"/>
    </source>
</evidence>
<dbReference type="Proteomes" id="UP001064087">
    <property type="component" value="Chromosome"/>
</dbReference>
<dbReference type="Gene3D" id="3.10.310.10">
    <property type="entry name" value="Diaminopimelate Epimerase, Chain A, domain 1"/>
    <property type="match status" value="2"/>
</dbReference>
<gene>
    <name evidence="2" type="ORF">N7U68_15930</name>
</gene>
<dbReference type="PANTHER" id="PTHR33442">
    <property type="entry name" value="TRANS-3-HYDROXY-L-PROLINE DEHYDRATASE"/>
    <property type="match status" value="1"/>
</dbReference>